<dbReference type="RefSeq" id="WP_209335939.1">
    <property type="nucleotide sequence ID" value="NZ_JAGIYY010000004.1"/>
</dbReference>
<sequence length="213" mass="22553">MLGAIMRAIRRIFSALRRILGGLFGGGAPELPSTEFEEVVDEQVEELRQDLSVKRQPQAPTPTGLGGRVYAYASADYSARSSCDLDGIPDHVALTLLSLSRRELARLATAGPAVCGRWAKGEKTGLVGVPPCRAALPTHQTRVSLPRSLKAAGPHQCPLHGLLERLEDLGELPVLFHAAIGTELGPGRLVRPAQAAVSQVSAGSTTVPRCAKI</sequence>
<comment type="caution">
    <text evidence="1">The sequence shown here is derived from an EMBL/GenBank/DDBJ whole genome shotgun (WGS) entry which is preliminary data.</text>
</comment>
<keyword evidence="2" id="KW-1185">Reference proteome</keyword>
<reference evidence="1" key="1">
    <citation type="submission" date="2021-03" db="EMBL/GenBank/DDBJ databases">
        <title>Genome sequencing and assembly of Tianweitania sediminis.</title>
        <authorList>
            <person name="Chhetri G."/>
        </authorList>
    </citation>
    <scope>NUCLEOTIDE SEQUENCE</scope>
    <source>
        <strain evidence="1">Z8</strain>
    </source>
</reference>
<dbReference type="AlphaFoldDB" id="A0A8J7R3L2"/>
<accession>A0A8J7R3L2</accession>
<name>A0A8J7R3L2_9HYPH</name>
<protein>
    <submittedName>
        <fullName evidence="1">Uncharacterized protein</fullName>
    </submittedName>
</protein>
<evidence type="ECO:0000313" key="1">
    <source>
        <dbReference type="EMBL" id="MBP0439921.1"/>
    </source>
</evidence>
<dbReference type="Proteomes" id="UP000666240">
    <property type="component" value="Unassembled WGS sequence"/>
</dbReference>
<evidence type="ECO:0000313" key="2">
    <source>
        <dbReference type="Proteomes" id="UP000666240"/>
    </source>
</evidence>
<organism evidence="1 2">
    <name type="scientific">Tianweitania sediminis</name>
    <dbReference type="NCBI Taxonomy" id="1502156"/>
    <lineage>
        <taxon>Bacteria</taxon>
        <taxon>Pseudomonadati</taxon>
        <taxon>Pseudomonadota</taxon>
        <taxon>Alphaproteobacteria</taxon>
        <taxon>Hyphomicrobiales</taxon>
        <taxon>Phyllobacteriaceae</taxon>
        <taxon>Tianweitania</taxon>
    </lineage>
</organism>
<proteinExistence type="predicted"/>
<dbReference type="EMBL" id="JAGIYY010000004">
    <property type="protein sequence ID" value="MBP0439921.1"/>
    <property type="molecule type" value="Genomic_DNA"/>
</dbReference>
<gene>
    <name evidence="1" type="ORF">J5Y06_14780</name>
</gene>